<comment type="caution">
    <text evidence="9">The sequence shown here is derived from an EMBL/GenBank/DDBJ whole genome shotgun (WGS) entry which is preliminary data.</text>
</comment>
<dbReference type="Proteomes" id="UP000564629">
    <property type="component" value="Unassembled WGS sequence"/>
</dbReference>
<evidence type="ECO:0000313" key="12">
    <source>
        <dbReference type="Proteomes" id="UP000564629"/>
    </source>
</evidence>
<feature type="transmembrane region" description="Helical" evidence="7">
    <location>
        <begin position="63"/>
        <end position="84"/>
    </location>
</feature>
<keyword evidence="11" id="KW-1185">Reference proteome</keyword>
<dbReference type="GO" id="GO:0005886">
    <property type="term" value="C:plasma membrane"/>
    <property type="evidence" value="ECO:0007669"/>
    <property type="project" value="UniProtKB-SubCell"/>
</dbReference>
<keyword evidence="4" id="KW-0378">Hydrolase</keyword>
<evidence type="ECO:0000256" key="7">
    <source>
        <dbReference type="SAM" id="Phobius"/>
    </source>
</evidence>
<reference evidence="10 12" key="2">
    <citation type="submission" date="2020-08" db="EMBL/GenBank/DDBJ databases">
        <title>Sequencing the genomes of 1000 actinobacteria strains.</title>
        <authorList>
            <person name="Klenk H.-P."/>
        </authorList>
    </citation>
    <scope>NUCLEOTIDE SEQUENCE [LARGE SCALE GENOMIC DNA]</scope>
    <source>
        <strain evidence="10 12">DSM 9581</strain>
    </source>
</reference>
<proteinExistence type="predicted"/>
<accession>A0A511F7K3</accession>
<sequence length="177" mass="17983">MRDQVARLQDAELELMRAVQDRAGHPVLPAVARGLSHAGEHALGWIALGAAGALVDRRRRADWAGVAVAAVGAHAAAVVVKRVVRRRRPADERVRVLVGTPSALSFPSAHATSTTAAMVAAAAGGLVPAPVAGAVVGAMAASRVLLGVHYPTDVVAGTAIGAVSGAVTRRLLRAVAR</sequence>
<dbReference type="AlphaFoldDB" id="A0A511F7K3"/>
<dbReference type="PANTHER" id="PTHR14969">
    <property type="entry name" value="SPHINGOSINE-1-PHOSPHATE PHOSPHOHYDROLASE"/>
    <property type="match status" value="1"/>
</dbReference>
<evidence type="ECO:0000256" key="3">
    <source>
        <dbReference type="ARBA" id="ARBA00022692"/>
    </source>
</evidence>
<comment type="subcellular location">
    <subcellularLocation>
        <location evidence="1">Cell membrane</location>
        <topology evidence="1">Multi-pass membrane protein</topology>
    </subcellularLocation>
</comment>
<name>A0A511F7K3_9CELL</name>
<dbReference type="Pfam" id="PF01569">
    <property type="entry name" value="PAP2"/>
    <property type="match status" value="1"/>
</dbReference>
<dbReference type="InterPro" id="IPR000326">
    <property type="entry name" value="PAP2/HPO"/>
</dbReference>
<dbReference type="SUPFAM" id="SSF48317">
    <property type="entry name" value="Acid phosphatase/Vanadium-dependent haloperoxidase"/>
    <property type="match status" value="1"/>
</dbReference>
<dbReference type="Gene3D" id="1.20.144.10">
    <property type="entry name" value="Phosphatidic acid phosphatase type 2/haloperoxidase"/>
    <property type="match status" value="1"/>
</dbReference>
<evidence type="ECO:0000256" key="4">
    <source>
        <dbReference type="ARBA" id="ARBA00022801"/>
    </source>
</evidence>
<evidence type="ECO:0000259" key="8">
    <source>
        <dbReference type="SMART" id="SM00014"/>
    </source>
</evidence>
<evidence type="ECO:0000256" key="2">
    <source>
        <dbReference type="ARBA" id="ARBA00022475"/>
    </source>
</evidence>
<evidence type="ECO:0000256" key="6">
    <source>
        <dbReference type="ARBA" id="ARBA00023136"/>
    </source>
</evidence>
<keyword evidence="6 7" id="KW-0472">Membrane</keyword>
<dbReference type="EMBL" id="BJVQ01000002">
    <property type="protein sequence ID" value="GEL45205.1"/>
    <property type="molecule type" value="Genomic_DNA"/>
</dbReference>
<reference evidence="9 11" key="1">
    <citation type="submission" date="2019-07" db="EMBL/GenBank/DDBJ databases">
        <title>Whole genome shotgun sequence of Cellulomonas hominis NBRC 16055.</title>
        <authorList>
            <person name="Hosoyama A."/>
            <person name="Uohara A."/>
            <person name="Ohji S."/>
            <person name="Ichikawa N."/>
        </authorList>
    </citation>
    <scope>NUCLEOTIDE SEQUENCE [LARGE SCALE GENOMIC DNA]</scope>
    <source>
        <strain evidence="9 11">NBRC 16055</strain>
    </source>
</reference>
<keyword evidence="5 7" id="KW-1133">Transmembrane helix</keyword>
<evidence type="ECO:0000256" key="5">
    <source>
        <dbReference type="ARBA" id="ARBA00022989"/>
    </source>
</evidence>
<keyword evidence="2" id="KW-1003">Cell membrane</keyword>
<dbReference type="InterPro" id="IPR036938">
    <property type="entry name" value="PAP2/HPO_sf"/>
</dbReference>
<evidence type="ECO:0000313" key="9">
    <source>
        <dbReference type="EMBL" id="GEL45205.1"/>
    </source>
</evidence>
<dbReference type="RefSeq" id="WP_146832489.1">
    <property type="nucleotide sequence ID" value="NZ_BJVQ01000002.1"/>
</dbReference>
<dbReference type="OrthoDB" id="4333485at2"/>
<evidence type="ECO:0000313" key="10">
    <source>
        <dbReference type="EMBL" id="MBB5474000.1"/>
    </source>
</evidence>
<dbReference type="Proteomes" id="UP000321723">
    <property type="component" value="Unassembled WGS sequence"/>
</dbReference>
<organism evidence="9 11">
    <name type="scientific">Cellulomonas hominis</name>
    <dbReference type="NCBI Taxonomy" id="156981"/>
    <lineage>
        <taxon>Bacteria</taxon>
        <taxon>Bacillati</taxon>
        <taxon>Actinomycetota</taxon>
        <taxon>Actinomycetes</taxon>
        <taxon>Micrococcales</taxon>
        <taxon>Cellulomonadaceae</taxon>
        <taxon>Cellulomonas</taxon>
    </lineage>
</organism>
<evidence type="ECO:0000313" key="11">
    <source>
        <dbReference type="Proteomes" id="UP000321723"/>
    </source>
</evidence>
<dbReference type="SMART" id="SM00014">
    <property type="entry name" value="acidPPc"/>
    <property type="match status" value="1"/>
</dbReference>
<feature type="domain" description="Phosphatidic acid phosphatase type 2/haloperoxidase" evidence="8">
    <location>
        <begin position="64"/>
        <end position="169"/>
    </location>
</feature>
<dbReference type="GO" id="GO:0016787">
    <property type="term" value="F:hydrolase activity"/>
    <property type="evidence" value="ECO:0007669"/>
    <property type="project" value="UniProtKB-KW"/>
</dbReference>
<gene>
    <name evidence="9" type="ORF">CHO01_03210</name>
    <name evidence="10" type="ORF">HNR08_002736</name>
</gene>
<dbReference type="EMBL" id="JACHDN010000001">
    <property type="protein sequence ID" value="MBB5474000.1"/>
    <property type="molecule type" value="Genomic_DNA"/>
</dbReference>
<evidence type="ECO:0000256" key="1">
    <source>
        <dbReference type="ARBA" id="ARBA00004651"/>
    </source>
</evidence>
<keyword evidence="3 7" id="KW-0812">Transmembrane</keyword>
<dbReference type="PANTHER" id="PTHR14969:SF62">
    <property type="entry name" value="DECAPRENYLPHOSPHORYL-5-PHOSPHORIBOSE PHOSPHATASE RV3807C-RELATED"/>
    <property type="match status" value="1"/>
</dbReference>
<protein>
    <submittedName>
        <fullName evidence="10">Membrane-associated phospholipid phosphatase</fullName>
    </submittedName>
    <submittedName>
        <fullName evidence="9">Putative decaprenylphosphoryl-5-phosphoribose phosphatase</fullName>
    </submittedName>
</protein>